<comment type="caution">
    <text evidence="1">The sequence shown here is derived from an EMBL/GenBank/DDBJ whole genome shotgun (WGS) entry which is preliminary data.</text>
</comment>
<evidence type="ECO:0000313" key="1">
    <source>
        <dbReference type="EMBL" id="KAK3060070.1"/>
    </source>
</evidence>
<name>A0ACC3D0W9_9PEZI</name>
<organism evidence="1 2">
    <name type="scientific">Coniosporium uncinatum</name>
    <dbReference type="NCBI Taxonomy" id="93489"/>
    <lineage>
        <taxon>Eukaryota</taxon>
        <taxon>Fungi</taxon>
        <taxon>Dikarya</taxon>
        <taxon>Ascomycota</taxon>
        <taxon>Pezizomycotina</taxon>
        <taxon>Dothideomycetes</taxon>
        <taxon>Dothideomycetes incertae sedis</taxon>
        <taxon>Coniosporium</taxon>
    </lineage>
</organism>
<dbReference type="Proteomes" id="UP001186974">
    <property type="component" value="Unassembled WGS sequence"/>
</dbReference>
<feature type="non-terminal residue" evidence="1">
    <location>
        <position position="1"/>
    </location>
</feature>
<gene>
    <name evidence="1" type="ORF">LTS18_009417</name>
</gene>
<accession>A0ACC3D0W9</accession>
<protein>
    <submittedName>
        <fullName evidence="1">Uncharacterized protein</fullName>
    </submittedName>
</protein>
<proteinExistence type="predicted"/>
<sequence length="345" mass="37485">HFTRGRGRSGFGSYGGFSSRRTSVYGGSVYSPSVAMSRRSSLAREFPREGLISPSGSAYNRQPTGPYDNQPVVRLPPRSQQHTAEGTSIMPAVAAGVGAPTGPAHPNTYPLPQKPTYRENTTNIPMHQPRPQKQVSVAGIESPASMTFHAPPQQEQQPFHQQVPVHMNGQQPAGDQSAYYSHARQMSYPSQASGGTPLSNIPERAIHAQPFQPYQQAGFQPQVYGVQPAFYYPQPGVQPQYPPGTVIAPMFIPNGQQGTYVVPTVAPPIPPPAAQLQAPPTQGNMMAQEVNGMVYYYDPNQVYQSADNYSQPGYTMPGMGGMMTPTPDGYYYPQMPSGTVYYPSQ</sequence>
<keyword evidence="2" id="KW-1185">Reference proteome</keyword>
<dbReference type="EMBL" id="JAWDJW010008879">
    <property type="protein sequence ID" value="KAK3060070.1"/>
    <property type="molecule type" value="Genomic_DNA"/>
</dbReference>
<reference evidence="1" key="1">
    <citation type="submission" date="2024-09" db="EMBL/GenBank/DDBJ databases">
        <title>Black Yeasts Isolated from many extreme environments.</title>
        <authorList>
            <person name="Coleine C."/>
            <person name="Stajich J.E."/>
            <person name="Selbmann L."/>
        </authorList>
    </citation>
    <scope>NUCLEOTIDE SEQUENCE</scope>
    <source>
        <strain evidence="1">CCFEE 5737</strain>
    </source>
</reference>
<evidence type="ECO:0000313" key="2">
    <source>
        <dbReference type="Proteomes" id="UP001186974"/>
    </source>
</evidence>